<dbReference type="GO" id="GO:0015271">
    <property type="term" value="F:outward rectifier potassium channel activity"/>
    <property type="evidence" value="ECO:0007669"/>
    <property type="project" value="TreeGrafter"/>
</dbReference>
<dbReference type="Gene3D" id="1.10.287.70">
    <property type="match status" value="1"/>
</dbReference>
<evidence type="ECO:0000256" key="7">
    <source>
        <dbReference type="ARBA" id="ARBA00023303"/>
    </source>
</evidence>
<dbReference type="SUPFAM" id="SSF81324">
    <property type="entry name" value="Voltage-gated potassium channels"/>
    <property type="match status" value="1"/>
</dbReference>
<keyword evidence="3" id="KW-0812">Transmembrane</keyword>
<evidence type="ECO:0000256" key="1">
    <source>
        <dbReference type="ARBA" id="ARBA00004141"/>
    </source>
</evidence>
<keyword evidence="4" id="KW-1133">Transmembrane helix</keyword>
<evidence type="ECO:0000313" key="10">
    <source>
        <dbReference type="EMBL" id="CAD7447146.1"/>
    </source>
</evidence>
<keyword evidence="8" id="KW-0732">Signal</keyword>
<feature type="domain" description="Potassium channel" evidence="9">
    <location>
        <begin position="6"/>
        <end position="48"/>
    </location>
</feature>
<comment type="subcellular location">
    <subcellularLocation>
        <location evidence="1">Membrane</location>
        <topology evidence="1">Multi-pass membrane protein</topology>
    </subcellularLocation>
</comment>
<evidence type="ECO:0000256" key="5">
    <source>
        <dbReference type="ARBA" id="ARBA00023065"/>
    </source>
</evidence>
<feature type="chain" id="PRO_5031459785" description="Potassium channel domain-containing protein" evidence="8">
    <location>
        <begin position="17"/>
        <end position="96"/>
    </location>
</feature>
<reference evidence="10" key="1">
    <citation type="submission" date="2020-11" db="EMBL/GenBank/DDBJ databases">
        <authorList>
            <person name="Tran Van P."/>
        </authorList>
    </citation>
    <scope>NUCLEOTIDE SEQUENCE</scope>
</reference>
<dbReference type="GO" id="GO:0030322">
    <property type="term" value="P:stabilization of membrane potential"/>
    <property type="evidence" value="ECO:0007669"/>
    <property type="project" value="TreeGrafter"/>
</dbReference>
<evidence type="ECO:0000256" key="4">
    <source>
        <dbReference type="ARBA" id="ARBA00022989"/>
    </source>
</evidence>
<keyword evidence="2" id="KW-0813">Transport</keyword>
<accession>A0A7R9F5E6</accession>
<dbReference type="PANTHER" id="PTHR11003">
    <property type="entry name" value="POTASSIUM CHANNEL, SUBFAMILY K"/>
    <property type="match status" value="1"/>
</dbReference>
<evidence type="ECO:0000256" key="2">
    <source>
        <dbReference type="ARBA" id="ARBA00022448"/>
    </source>
</evidence>
<dbReference type="InterPro" id="IPR003280">
    <property type="entry name" value="2pore_dom_K_chnl"/>
</dbReference>
<evidence type="ECO:0000256" key="8">
    <source>
        <dbReference type="SAM" id="SignalP"/>
    </source>
</evidence>
<keyword evidence="5" id="KW-0406">Ion transport</keyword>
<dbReference type="PANTHER" id="PTHR11003:SF249">
    <property type="entry name" value="TWO PORE POTASSIUM CHANNEL PROTEIN SUP-9"/>
    <property type="match status" value="1"/>
</dbReference>
<proteinExistence type="predicted"/>
<keyword evidence="6" id="KW-0472">Membrane</keyword>
<dbReference type="InterPro" id="IPR013099">
    <property type="entry name" value="K_chnl_dom"/>
</dbReference>
<evidence type="ECO:0000256" key="3">
    <source>
        <dbReference type="ARBA" id="ARBA00022692"/>
    </source>
</evidence>
<dbReference type="AlphaFoldDB" id="A0A7R9F5E6"/>
<feature type="signal peptide" evidence="8">
    <location>
        <begin position="1"/>
        <end position="16"/>
    </location>
</feature>
<protein>
    <recommendedName>
        <fullName evidence="9">Potassium channel domain-containing protein</fullName>
    </recommendedName>
</protein>
<dbReference type="GO" id="GO:0005886">
    <property type="term" value="C:plasma membrane"/>
    <property type="evidence" value="ECO:0007669"/>
    <property type="project" value="TreeGrafter"/>
</dbReference>
<gene>
    <name evidence="10" type="ORF">TBIB3V08_LOCUS9462</name>
</gene>
<keyword evidence="7" id="KW-0407">Ion channel</keyword>
<dbReference type="GO" id="GO:0022841">
    <property type="term" value="F:potassium ion leak channel activity"/>
    <property type="evidence" value="ECO:0007669"/>
    <property type="project" value="TreeGrafter"/>
</dbReference>
<evidence type="ECO:0000259" key="9">
    <source>
        <dbReference type="Pfam" id="PF07885"/>
    </source>
</evidence>
<sequence length="96" mass="10688">MFQVGMFVLVPAGVFATLEPEWDYLDSLYYCIISLTTIGLGDYIPGDSPNQPYRPIYKVVTTVRHCTKFAAALPNWINIDFKARLNLAGEGGEVDV</sequence>
<dbReference type="EMBL" id="OD568594">
    <property type="protein sequence ID" value="CAD7447146.1"/>
    <property type="molecule type" value="Genomic_DNA"/>
</dbReference>
<name>A0A7R9F5E6_9NEOP</name>
<dbReference type="Pfam" id="PF07885">
    <property type="entry name" value="Ion_trans_2"/>
    <property type="match status" value="1"/>
</dbReference>
<evidence type="ECO:0000256" key="6">
    <source>
        <dbReference type="ARBA" id="ARBA00023136"/>
    </source>
</evidence>
<organism evidence="10">
    <name type="scientific">Timema bartmani</name>
    <dbReference type="NCBI Taxonomy" id="61472"/>
    <lineage>
        <taxon>Eukaryota</taxon>
        <taxon>Metazoa</taxon>
        <taxon>Ecdysozoa</taxon>
        <taxon>Arthropoda</taxon>
        <taxon>Hexapoda</taxon>
        <taxon>Insecta</taxon>
        <taxon>Pterygota</taxon>
        <taxon>Neoptera</taxon>
        <taxon>Polyneoptera</taxon>
        <taxon>Phasmatodea</taxon>
        <taxon>Timematodea</taxon>
        <taxon>Timematoidea</taxon>
        <taxon>Timematidae</taxon>
        <taxon>Timema</taxon>
    </lineage>
</organism>